<reference evidence="7" key="3">
    <citation type="submission" date="2015-02" db="UniProtKB">
        <authorList>
            <consortium name="EnsemblProtists"/>
        </authorList>
    </citation>
    <scope>IDENTIFICATION</scope>
    <source>
        <strain evidence="7">DAOM BR144</strain>
    </source>
</reference>
<dbReference type="Pfam" id="PF01902">
    <property type="entry name" value="Diphthami_syn_2"/>
    <property type="match status" value="1"/>
</dbReference>
<dbReference type="eggNOG" id="ENOG502S4BH">
    <property type="taxonomic scope" value="Eukaryota"/>
</dbReference>
<organism evidence="7 8">
    <name type="scientific">Globisporangium ultimum (strain ATCC 200006 / CBS 805.95 / DAOM BR144)</name>
    <name type="common">Pythium ultimum</name>
    <dbReference type="NCBI Taxonomy" id="431595"/>
    <lineage>
        <taxon>Eukaryota</taxon>
        <taxon>Sar</taxon>
        <taxon>Stramenopiles</taxon>
        <taxon>Oomycota</taxon>
        <taxon>Peronosporomycetes</taxon>
        <taxon>Pythiales</taxon>
        <taxon>Pythiaceae</taxon>
        <taxon>Globisporangium</taxon>
    </lineage>
</organism>
<dbReference type="InParanoid" id="K3WTG3"/>
<comment type="catalytic activity">
    <reaction evidence="5">
        <text>diphthine-[translation elongation factor 2] + NH4(+) + ATP = diphthamide-[translation elongation factor 2] + AMP + diphosphate + H(+)</text>
        <dbReference type="Rhea" id="RHEA:19753"/>
        <dbReference type="Rhea" id="RHEA-COMP:10172"/>
        <dbReference type="Rhea" id="RHEA-COMP:10174"/>
        <dbReference type="ChEBI" id="CHEBI:15378"/>
        <dbReference type="ChEBI" id="CHEBI:16692"/>
        <dbReference type="ChEBI" id="CHEBI:28938"/>
        <dbReference type="ChEBI" id="CHEBI:30616"/>
        <dbReference type="ChEBI" id="CHEBI:33019"/>
        <dbReference type="ChEBI" id="CHEBI:82696"/>
        <dbReference type="ChEBI" id="CHEBI:456215"/>
        <dbReference type="EC" id="6.3.1.14"/>
    </reaction>
</comment>
<feature type="domain" description="Diphthamide synthase" evidence="6">
    <location>
        <begin position="482"/>
        <end position="684"/>
    </location>
</feature>
<evidence type="ECO:0000313" key="7">
    <source>
        <dbReference type="EnsemblProtists" id="PYU1_T008257"/>
    </source>
</evidence>
<dbReference type="EMBL" id="GL376619">
    <property type="status" value="NOT_ANNOTATED_CDS"/>
    <property type="molecule type" value="Genomic_DNA"/>
</dbReference>
<dbReference type="EC" id="6.3.1.14" evidence="1"/>
<dbReference type="Pfam" id="PF17653">
    <property type="entry name" value="DUF5522"/>
    <property type="match status" value="1"/>
</dbReference>
<dbReference type="PANTHER" id="PTHR42860">
    <property type="entry name" value="VITAMIN B12-BINDING PROTEIN"/>
    <property type="match status" value="1"/>
</dbReference>
<dbReference type="HOGENOM" id="CLU_025303_0_0_1"/>
<dbReference type="InterPro" id="IPR002761">
    <property type="entry name" value="Diphthami_syn_dom"/>
</dbReference>
<accession>K3WTG3</accession>
<protein>
    <recommendedName>
        <fullName evidence="2">Diphthine--ammonia ligase</fullName>
        <ecNumber evidence="1">6.3.1.14</ecNumber>
    </recommendedName>
    <alternativeName>
        <fullName evidence="3">Diphthamide synthase</fullName>
    </alternativeName>
    <alternativeName>
        <fullName evidence="4">Diphthamide synthetase</fullName>
    </alternativeName>
</protein>
<dbReference type="VEuPathDB" id="FungiDB:PYU1_G008241"/>
<name>K3WTG3_GLOUD</name>
<dbReference type="Gene3D" id="3.40.50.620">
    <property type="entry name" value="HUPs"/>
    <property type="match status" value="1"/>
</dbReference>
<dbReference type="InterPro" id="IPR051030">
    <property type="entry name" value="Vitamin_B12-ABC_binding"/>
</dbReference>
<evidence type="ECO:0000313" key="8">
    <source>
        <dbReference type="Proteomes" id="UP000019132"/>
    </source>
</evidence>
<evidence type="ECO:0000256" key="1">
    <source>
        <dbReference type="ARBA" id="ARBA00012089"/>
    </source>
</evidence>
<proteinExistence type="predicted"/>
<evidence type="ECO:0000259" key="6">
    <source>
        <dbReference type="Pfam" id="PF01902"/>
    </source>
</evidence>
<reference evidence="8" key="1">
    <citation type="journal article" date="2010" name="Genome Biol.">
        <title>Genome sequence of the necrotrophic plant pathogen Pythium ultimum reveals original pathogenicity mechanisms and effector repertoire.</title>
        <authorList>
            <person name="Levesque C.A."/>
            <person name="Brouwer H."/>
            <person name="Cano L."/>
            <person name="Hamilton J.P."/>
            <person name="Holt C."/>
            <person name="Huitema E."/>
            <person name="Raffaele S."/>
            <person name="Robideau G.P."/>
            <person name="Thines M."/>
            <person name="Win J."/>
            <person name="Zerillo M.M."/>
            <person name="Beakes G.W."/>
            <person name="Boore J.L."/>
            <person name="Busam D."/>
            <person name="Dumas B."/>
            <person name="Ferriera S."/>
            <person name="Fuerstenberg S.I."/>
            <person name="Gachon C.M."/>
            <person name="Gaulin E."/>
            <person name="Govers F."/>
            <person name="Grenville-Briggs L."/>
            <person name="Horner N."/>
            <person name="Hostetler J."/>
            <person name="Jiang R.H."/>
            <person name="Johnson J."/>
            <person name="Krajaejun T."/>
            <person name="Lin H."/>
            <person name="Meijer H.J."/>
            <person name="Moore B."/>
            <person name="Morris P."/>
            <person name="Phuntmart V."/>
            <person name="Puiu D."/>
            <person name="Shetty J."/>
            <person name="Stajich J.E."/>
            <person name="Tripathy S."/>
            <person name="Wawra S."/>
            <person name="van West P."/>
            <person name="Whitty B.R."/>
            <person name="Coutinho P.M."/>
            <person name="Henrissat B."/>
            <person name="Martin F."/>
            <person name="Thomas P.D."/>
            <person name="Tyler B.M."/>
            <person name="De Vries R.P."/>
            <person name="Kamoun S."/>
            <person name="Yandell M."/>
            <person name="Tisserat N."/>
            <person name="Buell C.R."/>
        </authorList>
    </citation>
    <scope>NUCLEOTIDE SEQUENCE</scope>
    <source>
        <strain evidence="8">DAOM:BR144</strain>
    </source>
</reference>
<evidence type="ECO:0000256" key="5">
    <source>
        <dbReference type="ARBA" id="ARBA00048108"/>
    </source>
</evidence>
<evidence type="ECO:0000256" key="3">
    <source>
        <dbReference type="ARBA" id="ARBA00029814"/>
    </source>
</evidence>
<dbReference type="SUPFAM" id="SSF52402">
    <property type="entry name" value="Adenine nucleotide alpha hydrolases-like"/>
    <property type="match status" value="1"/>
</dbReference>
<sequence>MFDMVDAKKPLRVLSLLPSATENFSALLEFYDARRRSSAAPTAAATPLPVLVGRSHECDFPATERVQALPVLTAARTTFTSSADTHNQVRQALAEASSLYHLDAAKLVALAPDIILTQSSCKVCSIDLATVESSLALSTASASSCSDDTSVPLLSGKTARIVTCNPTSLVQVLGSQFEQLGRELGVEDAGKAMAQAHLARLQELQHKAQKAAVAAGGETRAPRVLMVEWLDPLFVGTVGWMREIIEYAGGSVVESLDAETTLEDKQIDVLVVALCGLSLEKTEQEIRDGRVGKWWNELRDSQQTQFGKVPTMYLVDGTSMFTRPTRRLLLALEWLVNALHDPQGDWEVHSQFPYKRIDFEATCNDKAILSPELLEIEELHNAACLKKETMYKDPKTGYSVLTAHFLKERQECCGNCCRHCPYGHANVKDASRRKNVVVQDVFLKPRGKARRAKSHGGAPGGSIVWPPGFAESSENQGERDLVVLFWSGGKDSFLSLSHLYASYAAREEKRMPQVVLLTTIDPGTNAVPVQRIDVQTIVAQAEALELPLYLVAVGLGGGYAAKVDEALKQVPAKVSRDRITTLAFGDLHLEDIRAWREHAFAKQYDLLFPVWKKDYKTELLPALTKLCAQTQATITYSTIDSQELKQQGWEAGMPYKWEDVEALNATKSLMVDLMGESGEFHTCVKFPGMK</sequence>
<dbReference type="AlphaFoldDB" id="K3WTG3"/>
<dbReference type="Gene3D" id="3.40.50.1980">
    <property type="entry name" value="Nitrogenase molybdenum iron protein domain"/>
    <property type="match status" value="2"/>
</dbReference>
<dbReference type="SUPFAM" id="SSF53807">
    <property type="entry name" value="Helical backbone' metal receptor"/>
    <property type="match status" value="1"/>
</dbReference>
<keyword evidence="8" id="KW-1185">Reference proteome</keyword>
<dbReference type="GO" id="GO:0017178">
    <property type="term" value="F:diphthine-ammonia ligase activity"/>
    <property type="evidence" value="ECO:0007669"/>
    <property type="project" value="UniProtKB-EC"/>
</dbReference>
<dbReference type="InterPro" id="IPR040807">
    <property type="entry name" value="DUF5522"/>
</dbReference>
<dbReference type="InterPro" id="IPR014729">
    <property type="entry name" value="Rossmann-like_a/b/a_fold"/>
</dbReference>
<dbReference type="OMA" id="CEDVHNE"/>
<dbReference type="Proteomes" id="UP000019132">
    <property type="component" value="Unassembled WGS sequence"/>
</dbReference>
<reference evidence="8" key="2">
    <citation type="submission" date="2010-04" db="EMBL/GenBank/DDBJ databases">
        <authorList>
            <person name="Buell R."/>
            <person name="Hamilton J."/>
            <person name="Hostetler J."/>
        </authorList>
    </citation>
    <scope>NUCLEOTIDE SEQUENCE [LARGE SCALE GENOMIC DNA]</scope>
    <source>
        <strain evidence="8">DAOM:BR144</strain>
    </source>
</reference>
<dbReference type="EnsemblProtists" id="PYU1_T008257">
    <property type="protein sequence ID" value="PYU1_T008257"/>
    <property type="gene ID" value="PYU1_G008241"/>
</dbReference>
<dbReference type="PANTHER" id="PTHR42860:SF1">
    <property type="entry name" value="VITAMIN B12-BINDING PROTEIN"/>
    <property type="match status" value="1"/>
</dbReference>
<evidence type="ECO:0000256" key="2">
    <source>
        <dbReference type="ARBA" id="ARBA00018426"/>
    </source>
</evidence>
<evidence type="ECO:0000256" key="4">
    <source>
        <dbReference type="ARBA" id="ARBA00031552"/>
    </source>
</evidence>